<feature type="compositionally biased region" description="Low complexity" evidence="4">
    <location>
        <begin position="275"/>
        <end position="291"/>
    </location>
</feature>
<dbReference type="InterPro" id="IPR027417">
    <property type="entry name" value="P-loop_NTPase"/>
</dbReference>
<feature type="domain" description="HTH luxR-type" evidence="5">
    <location>
        <begin position="563"/>
        <end position="626"/>
    </location>
</feature>
<dbReference type="InterPro" id="IPR016032">
    <property type="entry name" value="Sig_transdc_resp-reg_C-effctor"/>
</dbReference>
<dbReference type="PRINTS" id="PR00038">
    <property type="entry name" value="HTHLUXR"/>
</dbReference>
<dbReference type="CDD" id="cd06170">
    <property type="entry name" value="LuxR_C_like"/>
    <property type="match status" value="1"/>
</dbReference>
<dbReference type="PROSITE" id="PS00622">
    <property type="entry name" value="HTH_LUXR_1"/>
    <property type="match status" value="1"/>
</dbReference>
<dbReference type="InterPro" id="IPR036388">
    <property type="entry name" value="WH-like_DNA-bd_sf"/>
</dbReference>
<proteinExistence type="predicted"/>
<protein>
    <submittedName>
        <fullName evidence="6">ATP/maltotriose-dependent transcriptional regulator MalT</fullName>
    </submittedName>
</protein>
<evidence type="ECO:0000259" key="5">
    <source>
        <dbReference type="PROSITE" id="PS50043"/>
    </source>
</evidence>
<dbReference type="EMBL" id="CAJVAX010000012">
    <property type="protein sequence ID" value="CAG7625620.1"/>
    <property type="molecule type" value="Genomic_DNA"/>
</dbReference>
<dbReference type="Pfam" id="PF00196">
    <property type="entry name" value="GerE"/>
    <property type="match status" value="1"/>
</dbReference>
<dbReference type="PANTHER" id="PTHR44688">
    <property type="entry name" value="DNA-BINDING TRANSCRIPTIONAL ACTIVATOR DEVR_DOSR"/>
    <property type="match status" value="1"/>
</dbReference>
<feature type="region of interest" description="Disordered" evidence="4">
    <location>
        <begin position="273"/>
        <end position="292"/>
    </location>
</feature>
<dbReference type="InterPro" id="IPR000792">
    <property type="entry name" value="Tscrpt_reg_LuxR_C"/>
</dbReference>
<dbReference type="Proteomes" id="UP001153328">
    <property type="component" value="Unassembled WGS sequence"/>
</dbReference>
<keyword evidence="2" id="KW-0238">DNA-binding</keyword>
<reference evidence="6" key="1">
    <citation type="submission" date="2021-06" db="EMBL/GenBank/DDBJ databases">
        <authorList>
            <person name="Arsene-Ploetze F."/>
        </authorList>
    </citation>
    <scope>NUCLEOTIDE SEQUENCE</scope>
    <source>
        <strain evidence="6">SBRY1</strain>
    </source>
</reference>
<dbReference type="PROSITE" id="PS50043">
    <property type="entry name" value="HTH_LUXR_2"/>
    <property type="match status" value="1"/>
</dbReference>
<dbReference type="SMART" id="SM00421">
    <property type="entry name" value="HTH_LUXR"/>
    <property type="match status" value="1"/>
</dbReference>
<organism evidence="6 7">
    <name type="scientific">Actinacidiphila bryophytorum</name>
    <dbReference type="NCBI Taxonomy" id="1436133"/>
    <lineage>
        <taxon>Bacteria</taxon>
        <taxon>Bacillati</taxon>
        <taxon>Actinomycetota</taxon>
        <taxon>Actinomycetes</taxon>
        <taxon>Kitasatosporales</taxon>
        <taxon>Streptomycetaceae</taxon>
        <taxon>Actinacidiphila</taxon>
    </lineage>
</organism>
<evidence type="ECO:0000256" key="1">
    <source>
        <dbReference type="ARBA" id="ARBA00023015"/>
    </source>
</evidence>
<dbReference type="Pfam" id="PF13191">
    <property type="entry name" value="AAA_16"/>
    <property type="match status" value="1"/>
</dbReference>
<dbReference type="SUPFAM" id="SSF46894">
    <property type="entry name" value="C-terminal effector domain of the bipartite response regulators"/>
    <property type="match status" value="1"/>
</dbReference>
<keyword evidence="3" id="KW-0804">Transcription</keyword>
<evidence type="ECO:0000256" key="2">
    <source>
        <dbReference type="ARBA" id="ARBA00023125"/>
    </source>
</evidence>
<keyword evidence="7" id="KW-1185">Reference proteome</keyword>
<gene>
    <name evidence="6" type="ORF">SBRY_20178</name>
</gene>
<dbReference type="PANTHER" id="PTHR44688:SF16">
    <property type="entry name" value="DNA-BINDING TRANSCRIPTIONAL ACTIVATOR DEVR_DOSR"/>
    <property type="match status" value="1"/>
</dbReference>
<evidence type="ECO:0000256" key="4">
    <source>
        <dbReference type="SAM" id="MobiDB-lite"/>
    </source>
</evidence>
<evidence type="ECO:0000313" key="6">
    <source>
        <dbReference type="EMBL" id="CAG7625620.1"/>
    </source>
</evidence>
<dbReference type="GO" id="GO:0006355">
    <property type="term" value="P:regulation of DNA-templated transcription"/>
    <property type="evidence" value="ECO:0007669"/>
    <property type="project" value="InterPro"/>
</dbReference>
<sequence length="626" mass="65098">MTPPFDPAAALDIGQDVAPGRSRIPLGMTAPDLGHWPFAGRSGELAALAELSEDRRTDTVLVSGAEGVGKSRLADEYLALCGAQGCRGERVVARREKSAVPFGATAHLLPPDADPADPVSCFAHAARGLRTADGRRLVVVDDVHWLDPASAILLRQLLDAGLVRVVATARAGLRGSKPSDALVHAGEVSWLELPSFTESSVEEVLEAVLGHHVGKGCVRHLFTLSGGNARALREQVLSALDRGQLVRRDGVWDLDRRRSGNLVFGPWQGADGRGADAAADGTGEAAPDGTDPGLQGGAAVLALTEAGRLEEARALGHAAFERVVDGGPPDFRRWTAVLLGRLEWLAGRVLDARRWFTEALSGTGPAKDSGVRRIALGGAAACLAATGDVAAARAMLTRLGSTWHDPDAGLLPGAEEALGRAWAAAAEGRGAAARHSLIAAAARARVANHLASEAMLLTEAARLGGAREVLAPIDLNAGRCGGRLATARQTFVHALASEEPQALIASGDDLRGMGAAALAAEAYTAASSSLHDSGRVREATSAAHLAAAVRASCQGLSTPLLGGAAPTQSLTVREREVARLAARGTTSKDIAAHLFLSPRTVDNHLQRVYQKLGVSSRQELQRLLEP</sequence>
<evidence type="ECO:0000313" key="7">
    <source>
        <dbReference type="Proteomes" id="UP001153328"/>
    </source>
</evidence>
<dbReference type="Gene3D" id="1.10.10.10">
    <property type="entry name" value="Winged helix-like DNA-binding domain superfamily/Winged helix DNA-binding domain"/>
    <property type="match status" value="1"/>
</dbReference>
<dbReference type="SUPFAM" id="SSF52540">
    <property type="entry name" value="P-loop containing nucleoside triphosphate hydrolases"/>
    <property type="match status" value="1"/>
</dbReference>
<evidence type="ECO:0000256" key="3">
    <source>
        <dbReference type="ARBA" id="ARBA00023163"/>
    </source>
</evidence>
<dbReference type="AlphaFoldDB" id="A0A9W4GXZ3"/>
<name>A0A9W4GXZ3_9ACTN</name>
<dbReference type="RefSeq" id="WP_205042358.1">
    <property type="nucleotide sequence ID" value="NZ_CAJVAX010000012.1"/>
</dbReference>
<accession>A0A9W4GXZ3</accession>
<dbReference type="InterPro" id="IPR041664">
    <property type="entry name" value="AAA_16"/>
</dbReference>
<keyword evidence="1" id="KW-0805">Transcription regulation</keyword>
<dbReference type="GO" id="GO:0003677">
    <property type="term" value="F:DNA binding"/>
    <property type="evidence" value="ECO:0007669"/>
    <property type="project" value="UniProtKB-KW"/>
</dbReference>
<comment type="caution">
    <text evidence="6">The sequence shown here is derived from an EMBL/GenBank/DDBJ whole genome shotgun (WGS) entry which is preliminary data.</text>
</comment>